<sequence>MTTLLLYLIPRVGITNASQVEESCKVENMFRTSWPRSDDSNISCKDVHNELAYGFELSWLERNCESYCARYSHYCYLDDANHIQCISTGLLKRILYQLLGEVSILKTCLKVVYVMFLHSILTPCSKNCLGDSLCGDRFDM</sequence>
<reference evidence="2" key="3">
    <citation type="submission" date="2023-07" db="EMBL/GenBank/DDBJ databases">
        <title>An improved reference 1 genome and first organelle genomes of Quercus suber.</title>
        <authorList>
            <consortium name="Genosuber Consortium"/>
            <person name="Usie A."/>
            <person name="Serra O."/>
            <person name="Barros P."/>
        </authorList>
    </citation>
    <scope>NUCLEOTIDE SEQUENCE</scope>
    <source>
        <strain evidence="2">HL8</strain>
        <tissue evidence="2">Leaves</tissue>
    </source>
</reference>
<reference evidence="2" key="2">
    <citation type="journal article" date="2018" name="Sci. Data">
        <title>The draft genome sequence of cork oak.</title>
        <authorList>
            <person name="Ramos A.M."/>
            <person name="Usie A."/>
            <person name="Barbosa P."/>
            <person name="Barros P.M."/>
            <person name="Capote T."/>
            <person name="Chaves I."/>
            <person name="Simoes F."/>
            <person name="Abreu I."/>
            <person name="Carrasquinho I."/>
            <person name="Faro C."/>
            <person name="Guimaraes J.B."/>
            <person name="Mendonca D."/>
            <person name="Nobrega F."/>
            <person name="Rodrigues L."/>
            <person name="Saibo N.J.M."/>
            <person name="Varela M.C."/>
            <person name="Egas C."/>
            <person name="Matos J."/>
            <person name="Miguel C.M."/>
            <person name="Oliveira M.M."/>
            <person name="Ricardo C.P."/>
            <person name="Goncalves S."/>
        </authorList>
    </citation>
    <scope>NUCLEOTIDE SEQUENCE [LARGE SCALE GENOMIC DNA]</scope>
    <source>
        <strain evidence="2">HL8</strain>
    </source>
</reference>
<comment type="caution">
    <text evidence="2">The sequence shown here is derived from an EMBL/GenBank/DDBJ whole genome shotgun (WGS) entry which is preliminary data.</text>
</comment>
<feature type="signal peptide" evidence="1">
    <location>
        <begin position="1"/>
        <end position="17"/>
    </location>
</feature>
<evidence type="ECO:0008006" key="3">
    <source>
        <dbReference type="Google" id="ProtNLM"/>
    </source>
</evidence>
<proteinExistence type="predicted"/>
<evidence type="ECO:0000256" key="1">
    <source>
        <dbReference type="SAM" id="SignalP"/>
    </source>
</evidence>
<organism evidence="2">
    <name type="scientific">Quercus suber</name>
    <name type="common">Cork oak</name>
    <dbReference type="NCBI Taxonomy" id="58331"/>
    <lineage>
        <taxon>Eukaryota</taxon>
        <taxon>Viridiplantae</taxon>
        <taxon>Streptophyta</taxon>
        <taxon>Embryophyta</taxon>
        <taxon>Tracheophyta</taxon>
        <taxon>Spermatophyta</taxon>
        <taxon>Magnoliopsida</taxon>
        <taxon>eudicotyledons</taxon>
        <taxon>Gunneridae</taxon>
        <taxon>Pentapetalae</taxon>
        <taxon>rosids</taxon>
        <taxon>fabids</taxon>
        <taxon>Fagales</taxon>
        <taxon>Fagaceae</taxon>
        <taxon>Quercus</taxon>
    </lineage>
</organism>
<name>A0AAW0MBT6_QUESU</name>
<gene>
    <name evidence="2" type="ORF">CFP56_042154</name>
</gene>
<evidence type="ECO:0000313" key="2">
    <source>
        <dbReference type="EMBL" id="KAK7860196.1"/>
    </source>
</evidence>
<protein>
    <recommendedName>
        <fullName evidence="3">Apple domain-containing protein</fullName>
    </recommendedName>
</protein>
<dbReference type="AlphaFoldDB" id="A0AAW0MBT6"/>
<feature type="chain" id="PRO_5043586882" description="Apple domain-containing protein" evidence="1">
    <location>
        <begin position="18"/>
        <end position="140"/>
    </location>
</feature>
<dbReference type="EMBL" id="PKMF04000008">
    <property type="protein sequence ID" value="KAK7860196.1"/>
    <property type="molecule type" value="Genomic_DNA"/>
</dbReference>
<accession>A0AAW0MBT6</accession>
<keyword evidence="1" id="KW-0732">Signal</keyword>
<reference evidence="2" key="1">
    <citation type="submission" date="2017-12" db="EMBL/GenBank/DDBJ databases">
        <authorList>
            <person name="Barbosa P."/>
            <person name="Usie A."/>
            <person name="Ramos A.M."/>
        </authorList>
    </citation>
    <scope>NUCLEOTIDE SEQUENCE</scope>
    <source>
        <strain evidence="2">HL8</strain>
        <tissue evidence="2">Leaves</tissue>
    </source>
</reference>